<comment type="subcellular location">
    <subcellularLocation>
        <location evidence="1">Membrane</location>
        <topology evidence="1">Multi-pass membrane protein</topology>
    </subcellularLocation>
</comment>
<evidence type="ECO:0000256" key="1">
    <source>
        <dbReference type="ARBA" id="ARBA00004141"/>
    </source>
</evidence>
<feature type="transmembrane region" description="Helical" evidence="6">
    <location>
        <begin position="313"/>
        <end position="346"/>
    </location>
</feature>
<feature type="transmembrane region" description="Helical" evidence="6">
    <location>
        <begin position="57"/>
        <end position="83"/>
    </location>
</feature>
<feature type="transmembrane region" description="Helical" evidence="6">
    <location>
        <begin position="202"/>
        <end position="228"/>
    </location>
</feature>
<keyword evidence="4 6" id="KW-1133">Transmembrane helix</keyword>
<dbReference type="Pfam" id="PF01594">
    <property type="entry name" value="AI-2E_transport"/>
    <property type="match status" value="1"/>
</dbReference>
<keyword evidence="5 6" id="KW-0472">Membrane</keyword>
<dbReference type="EMBL" id="FPHR01000014">
    <property type="protein sequence ID" value="SFV76960.1"/>
    <property type="molecule type" value="Genomic_DNA"/>
</dbReference>
<dbReference type="PANTHER" id="PTHR21716:SF4">
    <property type="entry name" value="TRANSMEMBRANE PROTEIN 245"/>
    <property type="match status" value="1"/>
</dbReference>
<evidence type="ECO:0000256" key="5">
    <source>
        <dbReference type="ARBA" id="ARBA00023136"/>
    </source>
</evidence>
<gene>
    <name evidence="7" type="ORF">MNB_SUP05-4-118</name>
</gene>
<feature type="transmembrane region" description="Helical" evidence="6">
    <location>
        <begin position="273"/>
        <end position="292"/>
    </location>
</feature>
<dbReference type="InterPro" id="IPR002549">
    <property type="entry name" value="AI-2E-like"/>
</dbReference>
<reference evidence="7" key="1">
    <citation type="submission" date="2016-10" db="EMBL/GenBank/DDBJ databases">
        <authorList>
            <person name="de Groot N.N."/>
        </authorList>
    </citation>
    <scope>NUCLEOTIDE SEQUENCE</scope>
</reference>
<dbReference type="AlphaFoldDB" id="A0A1W1D8X0"/>
<feature type="transmembrane region" description="Helical" evidence="6">
    <location>
        <begin position="235"/>
        <end position="258"/>
    </location>
</feature>
<comment type="similarity">
    <text evidence="2">Belongs to the autoinducer-2 exporter (AI-2E) (TC 2.A.86) family.</text>
</comment>
<evidence type="ECO:0000256" key="2">
    <source>
        <dbReference type="ARBA" id="ARBA00009773"/>
    </source>
</evidence>
<accession>A0A1W1D8X0</accession>
<feature type="transmembrane region" description="Helical" evidence="6">
    <location>
        <begin position="152"/>
        <end position="174"/>
    </location>
</feature>
<dbReference type="PANTHER" id="PTHR21716">
    <property type="entry name" value="TRANSMEMBRANE PROTEIN"/>
    <property type="match status" value="1"/>
</dbReference>
<evidence type="ECO:0000256" key="6">
    <source>
        <dbReference type="SAM" id="Phobius"/>
    </source>
</evidence>
<sequence length="360" mass="39393">MNTNNQAPYEHGFMLSLLLLAIGGLIWLFTAFIPSLFLALLIAIASFGQYTKLQTRFSASLSAIILTALITVILILPLSYVLLMSGIEVSNLIQTIKSDFTAENTKIVFDQIIMTLPLSDSIINNLKDSIGNNLDSIIISLKDFSMVILKSIVNLSSHFIFFLIVVIFSLYYFYIDGKSTVKRLKDLSPLENHLDDILLQQFAGLSVSLVGSVFIIAILQGVIFSIGVMLVGLPVLYFGLAMALASFIPVLGGLIIWLPLSLYLYSQGQSVDALIIVIFGAFLIGTVVDHFIRPMIIQKISKKSGQKSALDHTLITVLSTLAGIMQFGILGLFIGPIIAAMAISIFDVYAIKYTHTLDQS</sequence>
<feature type="transmembrane region" description="Helical" evidence="6">
    <location>
        <begin position="12"/>
        <end position="45"/>
    </location>
</feature>
<keyword evidence="3 6" id="KW-0812">Transmembrane</keyword>
<dbReference type="GO" id="GO:0016020">
    <property type="term" value="C:membrane"/>
    <property type="evidence" value="ECO:0007669"/>
    <property type="project" value="UniProtKB-SubCell"/>
</dbReference>
<evidence type="ECO:0000256" key="3">
    <source>
        <dbReference type="ARBA" id="ARBA00022692"/>
    </source>
</evidence>
<evidence type="ECO:0000313" key="7">
    <source>
        <dbReference type="EMBL" id="SFV76960.1"/>
    </source>
</evidence>
<evidence type="ECO:0000256" key="4">
    <source>
        <dbReference type="ARBA" id="ARBA00022989"/>
    </source>
</evidence>
<protein>
    <submittedName>
        <fullName evidence="7">Membrane protein, putative</fullName>
    </submittedName>
</protein>
<organism evidence="7">
    <name type="scientific">hydrothermal vent metagenome</name>
    <dbReference type="NCBI Taxonomy" id="652676"/>
    <lineage>
        <taxon>unclassified sequences</taxon>
        <taxon>metagenomes</taxon>
        <taxon>ecological metagenomes</taxon>
    </lineage>
</organism>
<name>A0A1W1D8X0_9ZZZZ</name>
<proteinExistence type="inferred from homology"/>